<evidence type="ECO:0000313" key="3">
    <source>
        <dbReference type="Proteomes" id="UP001458880"/>
    </source>
</evidence>
<accession>A0AAW1NKL0</accession>
<dbReference type="AlphaFoldDB" id="A0AAW1NKL0"/>
<dbReference type="Proteomes" id="UP001458880">
    <property type="component" value="Unassembled WGS sequence"/>
</dbReference>
<proteinExistence type="predicted"/>
<evidence type="ECO:0000256" key="1">
    <source>
        <dbReference type="SAM" id="MobiDB-lite"/>
    </source>
</evidence>
<keyword evidence="3" id="KW-1185">Reference proteome</keyword>
<protein>
    <submittedName>
        <fullName evidence="2">Uncharacterized protein</fullName>
    </submittedName>
</protein>
<organism evidence="2 3">
    <name type="scientific">Popillia japonica</name>
    <name type="common">Japanese beetle</name>
    <dbReference type="NCBI Taxonomy" id="7064"/>
    <lineage>
        <taxon>Eukaryota</taxon>
        <taxon>Metazoa</taxon>
        <taxon>Ecdysozoa</taxon>
        <taxon>Arthropoda</taxon>
        <taxon>Hexapoda</taxon>
        <taxon>Insecta</taxon>
        <taxon>Pterygota</taxon>
        <taxon>Neoptera</taxon>
        <taxon>Endopterygota</taxon>
        <taxon>Coleoptera</taxon>
        <taxon>Polyphaga</taxon>
        <taxon>Scarabaeiformia</taxon>
        <taxon>Scarabaeidae</taxon>
        <taxon>Rutelinae</taxon>
        <taxon>Popillia</taxon>
    </lineage>
</organism>
<reference evidence="2 3" key="1">
    <citation type="journal article" date="2024" name="BMC Genomics">
        <title>De novo assembly and annotation of Popillia japonica's genome with initial clues to its potential as an invasive pest.</title>
        <authorList>
            <person name="Cucini C."/>
            <person name="Boschi S."/>
            <person name="Funari R."/>
            <person name="Cardaioli E."/>
            <person name="Iannotti N."/>
            <person name="Marturano G."/>
            <person name="Paoli F."/>
            <person name="Bruttini M."/>
            <person name="Carapelli A."/>
            <person name="Frati F."/>
            <person name="Nardi F."/>
        </authorList>
    </citation>
    <scope>NUCLEOTIDE SEQUENCE [LARGE SCALE GENOMIC DNA]</scope>
    <source>
        <strain evidence="2">DMR45628</strain>
    </source>
</reference>
<feature type="compositionally biased region" description="Low complexity" evidence="1">
    <location>
        <begin position="77"/>
        <end position="90"/>
    </location>
</feature>
<comment type="caution">
    <text evidence="2">The sequence shown here is derived from an EMBL/GenBank/DDBJ whole genome shotgun (WGS) entry which is preliminary data.</text>
</comment>
<dbReference type="EMBL" id="JASPKY010000001">
    <property type="protein sequence ID" value="KAK9759194.1"/>
    <property type="molecule type" value="Genomic_DNA"/>
</dbReference>
<evidence type="ECO:0000313" key="2">
    <source>
        <dbReference type="EMBL" id="KAK9759194.1"/>
    </source>
</evidence>
<gene>
    <name evidence="2" type="ORF">QE152_g9</name>
</gene>
<sequence length="90" mass="9984">MSKYFRHFENTKNKKRGERPTLTTINQTSILGVDCLRRENKGGIRGERPTLTTINQTSILGVDCLRRENKGGIRGASTSDGSSSSIRSNN</sequence>
<feature type="region of interest" description="Disordered" evidence="1">
    <location>
        <begin position="70"/>
        <end position="90"/>
    </location>
</feature>
<name>A0AAW1NKL0_POPJA</name>